<evidence type="ECO:0000313" key="2">
    <source>
        <dbReference type="Proteomes" id="UP000828390"/>
    </source>
</evidence>
<evidence type="ECO:0000313" key="1">
    <source>
        <dbReference type="EMBL" id="KAH3866984.1"/>
    </source>
</evidence>
<name>A0A9D4RG28_DREPO</name>
<dbReference type="AlphaFoldDB" id="A0A9D4RG28"/>
<gene>
    <name evidence="1" type="ORF">DPMN_030108</name>
</gene>
<keyword evidence="2" id="KW-1185">Reference proteome</keyword>
<reference evidence="1" key="1">
    <citation type="journal article" date="2019" name="bioRxiv">
        <title>The Genome of the Zebra Mussel, Dreissena polymorpha: A Resource for Invasive Species Research.</title>
        <authorList>
            <person name="McCartney M.A."/>
            <person name="Auch B."/>
            <person name="Kono T."/>
            <person name="Mallez S."/>
            <person name="Zhang Y."/>
            <person name="Obille A."/>
            <person name="Becker A."/>
            <person name="Abrahante J.E."/>
            <person name="Garbe J."/>
            <person name="Badalamenti J.P."/>
            <person name="Herman A."/>
            <person name="Mangelson H."/>
            <person name="Liachko I."/>
            <person name="Sullivan S."/>
            <person name="Sone E.D."/>
            <person name="Koren S."/>
            <person name="Silverstein K.A.T."/>
            <person name="Beckman K.B."/>
            <person name="Gohl D.M."/>
        </authorList>
    </citation>
    <scope>NUCLEOTIDE SEQUENCE</scope>
    <source>
        <strain evidence="1">Duluth1</strain>
        <tissue evidence="1">Whole animal</tissue>
    </source>
</reference>
<accession>A0A9D4RG28</accession>
<protein>
    <submittedName>
        <fullName evidence="1">Uncharacterized protein</fullName>
    </submittedName>
</protein>
<proteinExistence type="predicted"/>
<sequence>MVIRERTQQASASIRLAAGLHIMQHDPTACSRVPTLHGGVSPDGHRHYTPLSFFLLDDPPTHKRSRPAADVPCTPRKYINYLSDPMPLS</sequence>
<dbReference type="Proteomes" id="UP000828390">
    <property type="component" value="Unassembled WGS sequence"/>
</dbReference>
<reference evidence="1" key="2">
    <citation type="submission" date="2020-11" db="EMBL/GenBank/DDBJ databases">
        <authorList>
            <person name="McCartney M.A."/>
            <person name="Auch B."/>
            <person name="Kono T."/>
            <person name="Mallez S."/>
            <person name="Becker A."/>
            <person name="Gohl D.M."/>
            <person name="Silverstein K.A.T."/>
            <person name="Koren S."/>
            <person name="Bechman K.B."/>
            <person name="Herman A."/>
            <person name="Abrahante J.E."/>
            <person name="Garbe J."/>
        </authorList>
    </citation>
    <scope>NUCLEOTIDE SEQUENCE</scope>
    <source>
        <strain evidence="1">Duluth1</strain>
        <tissue evidence="1">Whole animal</tissue>
    </source>
</reference>
<organism evidence="1 2">
    <name type="scientific">Dreissena polymorpha</name>
    <name type="common">Zebra mussel</name>
    <name type="synonym">Mytilus polymorpha</name>
    <dbReference type="NCBI Taxonomy" id="45954"/>
    <lineage>
        <taxon>Eukaryota</taxon>
        <taxon>Metazoa</taxon>
        <taxon>Spiralia</taxon>
        <taxon>Lophotrochozoa</taxon>
        <taxon>Mollusca</taxon>
        <taxon>Bivalvia</taxon>
        <taxon>Autobranchia</taxon>
        <taxon>Heteroconchia</taxon>
        <taxon>Euheterodonta</taxon>
        <taxon>Imparidentia</taxon>
        <taxon>Neoheterodontei</taxon>
        <taxon>Myida</taxon>
        <taxon>Dreissenoidea</taxon>
        <taxon>Dreissenidae</taxon>
        <taxon>Dreissena</taxon>
    </lineage>
</organism>
<comment type="caution">
    <text evidence="1">The sequence shown here is derived from an EMBL/GenBank/DDBJ whole genome shotgun (WGS) entry which is preliminary data.</text>
</comment>
<dbReference type="EMBL" id="JAIWYP010000002">
    <property type="protein sequence ID" value="KAH3866984.1"/>
    <property type="molecule type" value="Genomic_DNA"/>
</dbReference>